<protein>
    <submittedName>
        <fullName evidence="1">Uncharacterized protein</fullName>
    </submittedName>
</protein>
<evidence type="ECO:0000313" key="1">
    <source>
        <dbReference type="EMBL" id="CAH3161577.1"/>
    </source>
</evidence>
<reference evidence="1 2" key="1">
    <citation type="submission" date="2022-05" db="EMBL/GenBank/DDBJ databases">
        <authorList>
            <consortium name="Genoscope - CEA"/>
            <person name="William W."/>
        </authorList>
    </citation>
    <scope>NUCLEOTIDE SEQUENCE [LARGE SCALE GENOMIC DNA]</scope>
</reference>
<sequence>MNANIMKCASKSFCDSKQKREKFCKDTLDLWEKSGITVRKCLYNCCSEDRCNGPHGSGFGSNHKRSPLITSFQIVSLVFANFLNY</sequence>
<name>A0ABN8QD21_9CNID</name>
<keyword evidence="2" id="KW-1185">Reference proteome</keyword>
<dbReference type="Proteomes" id="UP001159405">
    <property type="component" value="Unassembled WGS sequence"/>
</dbReference>
<gene>
    <name evidence="1" type="ORF">PLOB_00004946</name>
</gene>
<proteinExistence type="predicted"/>
<organism evidence="1 2">
    <name type="scientific">Porites lobata</name>
    <dbReference type="NCBI Taxonomy" id="104759"/>
    <lineage>
        <taxon>Eukaryota</taxon>
        <taxon>Metazoa</taxon>
        <taxon>Cnidaria</taxon>
        <taxon>Anthozoa</taxon>
        <taxon>Hexacorallia</taxon>
        <taxon>Scleractinia</taxon>
        <taxon>Fungiina</taxon>
        <taxon>Poritidae</taxon>
        <taxon>Porites</taxon>
    </lineage>
</organism>
<dbReference type="EMBL" id="CALNXK010000120">
    <property type="protein sequence ID" value="CAH3161577.1"/>
    <property type="molecule type" value="Genomic_DNA"/>
</dbReference>
<comment type="caution">
    <text evidence="1">The sequence shown here is derived from an EMBL/GenBank/DDBJ whole genome shotgun (WGS) entry which is preliminary data.</text>
</comment>
<accession>A0ABN8QD21</accession>
<evidence type="ECO:0000313" key="2">
    <source>
        <dbReference type="Proteomes" id="UP001159405"/>
    </source>
</evidence>